<evidence type="ECO:0000256" key="3">
    <source>
        <dbReference type="ARBA" id="ARBA00023274"/>
    </source>
</evidence>
<dbReference type="PROSITE" id="PS01167">
    <property type="entry name" value="RIBOSOMAL_L17"/>
    <property type="match status" value="1"/>
</dbReference>
<accession>A0A014KW65</accession>
<evidence type="ECO:0000256" key="2">
    <source>
        <dbReference type="ARBA" id="ARBA00022980"/>
    </source>
</evidence>
<dbReference type="PANTHER" id="PTHR14413">
    <property type="entry name" value="RIBOSOMAL PROTEIN L17"/>
    <property type="match status" value="1"/>
</dbReference>
<sequence>MANPHQIYSRDAAWDRQVFRSLATSLILHGHLKTTLARAKRLRSVVEKLITKAKKNDLAARRQVLSYLYNQKTKDGMKVMPYLFTKIAPRYQERQGGYTRIVKIPSRNGDNSKMAIIELV</sequence>
<dbReference type="GO" id="GO:0006412">
    <property type="term" value="P:translation"/>
    <property type="evidence" value="ECO:0007669"/>
    <property type="project" value="UniProtKB-UniRule"/>
</dbReference>
<dbReference type="InterPro" id="IPR036373">
    <property type="entry name" value="Ribosomal_bL17_sf"/>
</dbReference>
<dbReference type="PATRIC" id="fig|1188239.3.peg.502"/>
<dbReference type="InterPro" id="IPR047859">
    <property type="entry name" value="Ribosomal_bL17_CS"/>
</dbReference>
<dbReference type="RefSeq" id="WP_010321375.1">
    <property type="nucleotide sequence ID" value="NZ_JFAD01000013.1"/>
</dbReference>
<evidence type="ECO:0000256" key="1">
    <source>
        <dbReference type="ARBA" id="ARBA00008777"/>
    </source>
</evidence>
<keyword evidence="3 4" id="KW-0687">Ribonucleoprotein</keyword>
<dbReference type="GO" id="GO:0022625">
    <property type="term" value="C:cytosolic large ribosomal subunit"/>
    <property type="evidence" value="ECO:0007669"/>
    <property type="project" value="TreeGrafter"/>
</dbReference>
<evidence type="ECO:0000256" key="5">
    <source>
        <dbReference type="RuleBase" id="RU000660"/>
    </source>
</evidence>
<dbReference type="GO" id="GO:0003735">
    <property type="term" value="F:structural constituent of ribosome"/>
    <property type="evidence" value="ECO:0007669"/>
    <property type="project" value="InterPro"/>
</dbReference>
<comment type="subunit">
    <text evidence="4">Part of the 50S ribosomal subunit. Contacts protein L32.</text>
</comment>
<dbReference type="GeneID" id="89471995"/>
<dbReference type="STRING" id="1188239.MOVI_1860"/>
<dbReference type="eggNOG" id="COG0203">
    <property type="taxonomic scope" value="Bacteria"/>
</dbReference>
<name>A0A014KW65_9BACT</name>
<gene>
    <name evidence="4 6" type="primary">rplQ</name>
    <name evidence="6" type="ORF">MOVI_1860</name>
</gene>
<evidence type="ECO:0000313" key="7">
    <source>
        <dbReference type="Proteomes" id="UP000020977"/>
    </source>
</evidence>
<comment type="caution">
    <text evidence="6">The sequence shown here is derived from an EMBL/GenBank/DDBJ whole genome shotgun (WGS) entry which is preliminary data.</text>
</comment>
<dbReference type="HAMAP" id="MF_01368">
    <property type="entry name" value="Ribosomal_bL17"/>
    <property type="match status" value="1"/>
</dbReference>
<evidence type="ECO:0000256" key="4">
    <source>
        <dbReference type="HAMAP-Rule" id="MF_01368"/>
    </source>
</evidence>
<dbReference type="NCBIfam" id="TIGR00059">
    <property type="entry name" value="L17"/>
    <property type="match status" value="1"/>
</dbReference>
<dbReference type="SUPFAM" id="SSF64263">
    <property type="entry name" value="Prokaryotic ribosomal protein L17"/>
    <property type="match status" value="1"/>
</dbReference>
<dbReference type="Proteomes" id="UP000020977">
    <property type="component" value="Unassembled WGS sequence"/>
</dbReference>
<dbReference type="Pfam" id="PF01196">
    <property type="entry name" value="Ribosomal_L17"/>
    <property type="match status" value="1"/>
</dbReference>
<keyword evidence="2 4" id="KW-0689">Ribosomal protein</keyword>
<dbReference type="EMBL" id="JFAD01000013">
    <property type="protein sequence ID" value="EXU61236.1"/>
    <property type="molecule type" value="Genomic_DNA"/>
</dbReference>
<dbReference type="PANTHER" id="PTHR14413:SF16">
    <property type="entry name" value="LARGE RIBOSOMAL SUBUNIT PROTEIN BL17M"/>
    <property type="match status" value="1"/>
</dbReference>
<proteinExistence type="inferred from homology"/>
<dbReference type="Gene3D" id="3.90.1030.10">
    <property type="entry name" value="Ribosomal protein L17"/>
    <property type="match status" value="1"/>
</dbReference>
<dbReference type="InterPro" id="IPR000456">
    <property type="entry name" value="Ribosomal_bL17"/>
</dbReference>
<organism evidence="6 7">
    <name type="scientific">Mesomycoplasma ovipneumoniae 14811</name>
    <dbReference type="NCBI Taxonomy" id="1188239"/>
    <lineage>
        <taxon>Bacteria</taxon>
        <taxon>Bacillati</taxon>
        <taxon>Mycoplasmatota</taxon>
        <taxon>Mycoplasmoidales</taxon>
        <taxon>Metamycoplasmataceae</taxon>
        <taxon>Mesomycoplasma</taxon>
    </lineage>
</organism>
<dbReference type="AlphaFoldDB" id="A0A014KW65"/>
<protein>
    <recommendedName>
        <fullName evidence="4">Large ribosomal subunit protein bL17</fullName>
    </recommendedName>
</protein>
<evidence type="ECO:0000313" key="6">
    <source>
        <dbReference type="EMBL" id="EXU61236.1"/>
    </source>
</evidence>
<comment type="similarity">
    <text evidence="1 4 5">Belongs to the bacterial ribosomal protein bL17 family.</text>
</comment>
<reference evidence="6 7" key="1">
    <citation type="submission" date="2014-03" db="EMBL/GenBank/DDBJ databases">
        <title>Genome sequence of Mycoplasma ovipneumoniae strain 14811.</title>
        <authorList>
            <person name="Sirand-Pugnet P."/>
            <person name="Breton M."/>
            <person name="Dordet-Frisoni E."/>
            <person name="Baranowski E."/>
            <person name="Barre A."/>
            <person name="Couture C."/>
            <person name="Dupuy V."/>
            <person name="Gaurivaud P."/>
            <person name="Jacob D."/>
            <person name="Lemaitre C."/>
            <person name="Manso-Silvan L."/>
            <person name="Nikolski M."/>
            <person name="Nouvel L.-X."/>
            <person name="Poumarat F."/>
            <person name="Tardy F."/>
            <person name="Thebault P."/>
            <person name="Theil S."/>
            <person name="Citti C."/>
            <person name="Thiaucourt F."/>
            <person name="Blanchard A."/>
        </authorList>
    </citation>
    <scope>NUCLEOTIDE SEQUENCE [LARGE SCALE GENOMIC DNA]</scope>
    <source>
        <strain evidence="6 7">14811</strain>
    </source>
</reference>